<evidence type="ECO:0000256" key="6">
    <source>
        <dbReference type="ARBA" id="ARBA00023242"/>
    </source>
</evidence>
<dbReference type="InterPro" id="IPR011598">
    <property type="entry name" value="bHLH_dom"/>
</dbReference>
<dbReference type="PRINTS" id="PR00785">
    <property type="entry name" value="NCTRNSLOCATR"/>
</dbReference>
<dbReference type="NCBIfam" id="TIGR00229">
    <property type="entry name" value="sensory_box"/>
    <property type="match status" value="1"/>
</dbReference>
<feature type="region of interest" description="Disordered" evidence="8">
    <location>
        <begin position="558"/>
        <end position="606"/>
    </location>
</feature>
<dbReference type="SMART" id="SM00086">
    <property type="entry name" value="PAC"/>
    <property type="match status" value="1"/>
</dbReference>
<dbReference type="GO" id="GO:0046983">
    <property type="term" value="F:protein dimerization activity"/>
    <property type="evidence" value="ECO:0007669"/>
    <property type="project" value="InterPro"/>
</dbReference>
<dbReference type="OrthoDB" id="7788762at2759"/>
<dbReference type="PROSITE" id="PS50888">
    <property type="entry name" value="BHLH"/>
    <property type="match status" value="1"/>
</dbReference>
<evidence type="ECO:0000256" key="3">
    <source>
        <dbReference type="ARBA" id="ARBA00023015"/>
    </source>
</evidence>
<dbReference type="SUPFAM" id="SSF55785">
    <property type="entry name" value="PYP-like sensor domain (PAS domain)"/>
    <property type="match status" value="2"/>
</dbReference>
<dbReference type="InterPro" id="IPR013767">
    <property type="entry name" value="PAS_fold"/>
</dbReference>
<keyword evidence="7" id="KW-0175">Coiled coil</keyword>
<feature type="compositionally biased region" description="Basic residues" evidence="8">
    <location>
        <begin position="47"/>
        <end position="59"/>
    </location>
</feature>
<dbReference type="InterPro" id="IPR050933">
    <property type="entry name" value="Circadian_TF"/>
</dbReference>
<dbReference type="GO" id="GO:0045944">
    <property type="term" value="P:positive regulation of transcription by RNA polymerase II"/>
    <property type="evidence" value="ECO:0007669"/>
    <property type="project" value="UniProtKB-ARBA"/>
</dbReference>
<dbReference type="GO" id="GO:0005634">
    <property type="term" value="C:nucleus"/>
    <property type="evidence" value="ECO:0007669"/>
    <property type="project" value="UniProtKB-SubCell"/>
</dbReference>
<dbReference type="Gene3D" id="3.30.450.20">
    <property type="entry name" value="PAS domain"/>
    <property type="match status" value="2"/>
</dbReference>
<dbReference type="PANTHER" id="PTHR23042">
    <property type="entry name" value="CIRCADIAN PROTEIN CLOCK/ARNT/BMAL/PAS"/>
    <property type="match status" value="1"/>
</dbReference>
<dbReference type="SMART" id="SM00091">
    <property type="entry name" value="PAS"/>
    <property type="match status" value="2"/>
</dbReference>
<dbReference type="CDD" id="cd11391">
    <property type="entry name" value="bHLH_PAS"/>
    <property type="match status" value="1"/>
</dbReference>
<evidence type="ECO:0000259" key="10">
    <source>
        <dbReference type="PROSITE" id="PS50888"/>
    </source>
</evidence>
<feature type="compositionally biased region" description="Basic and acidic residues" evidence="8">
    <location>
        <begin position="566"/>
        <end position="576"/>
    </location>
</feature>
<keyword evidence="11" id="KW-1185">Reference proteome</keyword>
<feature type="compositionally biased region" description="Polar residues" evidence="8">
    <location>
        <begin position="210"/>
        <end position="224"/>
    </location>
</feature>
<evidence type="ECO:0000256" key="1">
    <source>
        <dbReference type="ARBA" id="ARBA00004123"/>
    </source>
</evidence>
<dbReference type="KEGG" id="dqu:106750930"/>
<evidence type="ECO:0000313" key="12">
    <source>
        <dbReference type="RefSeq" id="XP_014487076.1"/>
    </source>
</evidence>
<accession>A0A6P3Y7T2</accession>
<dbReference type="Gene3D" id="4.10.280.10">
    <property type="entry name" value="Helix-loop-helix DNA-binding domain"/>
    <property type="match status" value="1"/>
</dbReference>
<dbReference type="InterPro" id="IPR035965">
    <property type="entry name" value="PAS-like_dom_sf"/>
</dbReference>
<evidence type="ECO:0000313" key="11">
    <source>
        <dbReference type="Proteomes" id="UP000515204"/>
    </source>
</evidence>
<dbReference type="Pfam" id="PF14598">
    <property type="entry name" value="PAS_11"/>
    <property type="match status" value="1"/>
</dbReference>
<dbReference type="GeneID" id="106750930"/>
<proteinExistence type="predicted"/>
<dbReference type="GO" id="GO:0005737">
    <property type="term" value="C:cytoplasm"/>
    <property type="evidence" value="ECO:0007669"/>
    <property type="project" value="InterPro"/>
</dbReference>
<dbReference type="CDD" id="cd00130">
    <property type="entry name" value="PAS"/>
    <property type="match status" value="2"/>
</dbReference>
<dbReference type="InterPro" id="IPR001610">
    <property type="entry name" value="PAC"/>
</dbReference>
<dbReference type="Proteomes" id="UP000515204">
    <property type="component" value="Unplaced"/>
</dbReference>
<dbReference type="GO" id="GO:0003677">
    <property type="term" value="F:DNA binding"/>
    <property type="evidence" value="ECO:0007669"/>
    <property type="project" value="UniProtKB-KW"/>
</dbReference>
<dbReference type="Pfam" id="PF00010">
    <property type="entry name" value="HLH"/>
    <property type="match status" value="1"/>
</dbReference>
<dbReference type="SUPFAM" id="SSF47459">
    <property type="entry name" value="HLH, helix-loop-helix DNA-binding domain"/>
    <property type="match status" value="1"/>
</dbReference>
<dbReference type="InterPro" id="IPR001067">
    <property type="entry name" value="Nuc_translocat"/>
</dbReference>
<evidence type="ECO:0000256" key="8">
    <source>
        <dbReference type="SAM" id="MobiDB-lite"/>
    </source>
</evidence>
<evidence type="ECO:0000256" key="7">
    <source>
        <dbReference type="SAM" id="Coils"/>
    </source>
</evidence>
<dbReference type="GO" id="GO:0003700">
    <property type="term" value="F:DNA-binding transcription factor activity"/>
    <property type="evidence" value="ECO:0007669"/>
    <property type="project" value="InterPro"/>
</dbReference>
<dbReference type="PROSITE" id="PS50112">
    <property type="entry name" value="PAS"/>
    <property type="match status" value="2"/>
</dbReference>
<feature type="domain" description="BHLH" evidence="10">
    <location>
        <begin position="68"/>
        <end position="121"/>
    </location>
</feature>
<feature type="coiled-coil region" evidence="7">
    <location>
        <begin position="912"/>
        <end position="946"/>
    </location>
</feature>
<feature type="domain" description="PAS" evidence="9">
    <location>
        <begin position="345"/>
        <end position="379"/>
    </location>
</feature>
<feature type="region of interest" description="Disordered" evidence="8">
    <location>
        <begin position="205"/>
        <end position="247"/>
    </location>
</feature>
<keyword evidence="5" id="KW-0804">Transcription</keyword>
<organism evidence="11 12">
    <name type="scientific">Dinoponera quadriceps</name>
    <name type="common">South American ant</name>
    <dbReference type="NCBI Taxonomy" id="609295"/>
    <lineage>
        <taxon>Eukaryota</taxon>
        <taxon>Metazoa</taxon>
        <taxon>Ecdysozoa</taxon>
        <taxon>Arthropoda</taxon>
        <taxon>Hexapoda</taxon>
        <taxon>Insecta</taxon>
        <taxon>Pterygota</taxon>
        <taxon>Neoptera</taxon>
        <taxon>Endopterygota</taxon>
        <taxon>Hymenoptera</taxon>
        <taxon>Apocrita</taxon>
        <taxon>Aculeata</taxon>
        <taxon>Formicoidea</taxon>
        <taxon>Formicidae</taxon>
        <taxon>Ponerinae</taxon>
        <taxon>Ponerini</taxon>
        <taxon>Dinoponera</taxon>
    </lineage>
</organism>
<keyword evidence="4" id="KW-0238">DNA-binding</keyword>
<evidence type="ECO:0000256" key="5">
    <source>
        <dbReference type="ARBA" id="ARBA00023163"/>
    </source>
</evidence>
<feature type="domain" description="PAS" evidence="9">
    <location>
        <begin position="156"/>
        <end position="205"/>
    </location>
</feature>
<evidence type="ECO:0000256" key="4">
    <source>
        <dbReference type="ARBA" id="ARBA00023125"/>
    </source>
</evidence>
<reference evidence="12" key="1">
    <citation type="submission" date="2025-08" db="UniProtKB">
        <authorList>
            <consortium name="RefSeq"/>
        </authorList>
    </citation>
    <scope>IDENTIFICATION</scope>
</reference>
<dbReference type="AlphaFoldDB" id="A0A6P3Y7T2"/>
<protein>
    <submittedName>
        <fullName evidence="12">Uncharacterized protein LOC106750930 isoform X1</fullName>
    </submittedName>
</protein>
<gene>
    <name evidence="12" type="primary">LOC106750930</name>
</gene>
<feature type="compositionally biased region" description="Polar residues" evidence="8">
    <location>
        <begin position="582"/>
        <end position="593"/>
    </location>
</feature>
<feature type="region of interest" description="Disordered" evidence="8">
    <location>
        <begin position="43"/>
        <end position="62"/>
    </location>
</feature>
<keyword evidence="2" id="KW-0677">Repeat</keyword>
<name>A0A6P3Y7T2_DINQU</name>
<feature type="compositionally biased region" description="Low complexity" evidence="8">
    <location>
        <begin position="225"/>
        <end position="241"/>
    </location>
</feature>
<dbReference type="GO" id="GO:0005667">
    <property type="term" value="C:transcription regulator complex"/>
    <property type="evidence" value="ECO:0007669"/>
    <property type="project" value="InterPro"/>
</dbReference>
<sequence length="953" mass="107688">MYLDKCISEYNMWQQQQQAYMRGLHGQPCQQQTHHPGIIGTDDHAHHQQQHHPHQHHRATTIMPVPSNPRASRNMAEKQRRDNLNTNISTMAALLPIVAGSSRRMDKISILRLAAAFLRTQYTLGRGSTNFLPRQFNEFDLERYFVDQLIGNGGFFLVVTATGKIVYVSRQVEQHLGHAQNELLGQSLYNFVHPEDHNELTRNIRPDDMQLTSAPSPTQIVTQMSDTASESSSSSSEDSTSQRSDRIKLFREQRRNFKIRMSQRTVSRRENTQYECLDVSGILRLAEACRNAETNGNRGRHREMTSTSNDIVFASIASLPKKRSITELSIIDANKDEYVTRHLIDGRIIYCDHRVSVVAGYLSEEVSGLSAFAFMHKDDYKWTMIGLQQMYVQAVTCGSSCYRLLAKTGEFIYLRTHGYLEYDKDTQTFESFVCINTLITEEEAVELIKEMKQRFSAVVEAGTSKFMIQDTDNLPLDTASCKPAKCSLEEPSRLEDAITRLVSDLPSPAVSEDRFSPAPMPNTQFVKAAIISSRLPPASTQANKIGINKIEHYVALQGKGKQSPNIKEESNDDGRHSCGKYMNSSDGEQMSDSESAKPPSGKSIYERIDGANHSSVSADDAQPNILAIHETGTKPFCNATPRNHCLNVAQGAGVLSTQKRIEPSQQQTACNVKVERSVDVYDYLENNRELQYYDDVANDSSVVSPTTNESHKRLKRICSEEDLVAMRNKKRPNDAYAALTNGNDVVQQGVPYVNCRTTFVTENDYPALTVEFNRYNDVSSSQPLMTAESPNSSLHEVGVEYQQLVGNHPAAPLIITNPEDEQFADLQDLKDDTLLSPELDANPDIMMKIFDNYRPVADFEKGFNDRKVHQLTTDDQTVNDEIRRTYRQLANSMTLRESQLSVLARDLENPALRAQRENLSQLQAEHNMQKQMLKNLQQEHHNMQMNVKHNTGM</sequence>
<dbReference type="RefSeq" id="XP_014487076.1">
    <property type="nucleotide sequence ID" value="XM_014631590.1"/>
</dbReference>
<evidence type="ECO:0000256" key="2">
    <source>
        <dbReference type="ARBA" id="ARBA00022737"/>
    </source>
</evidence>
<evidence type="ECO:0000259" key="9">
    <source>
        <dbReference type="PROSITE" id="PS50112"/>
    </source>
</evidence>
<keyword evidence="3" id="KW-0805">Transcription regulation</keyword>
<dbReference type="Pfam" id="PF00989">
    <property type="entry name" value="PAS"/>
    <property type="match status" value="1"/>
</dbReference>
<dbReference type="InterPro" id="IPR036638">
    <property type="entry name" value="HLH_DNA-bd_sf"/>
</dbReference>
<dbReference type="SMART" id="SM00353">
    <property type="entry name" value="HLH"/>
    <property type="match status" value="1"/>
</dbReference>
<dbReference type="InterPro" id="IPR000014">
    <property type="entry name" value="PAS"/>
</dbReference>
<comment type="subcellular location">
    <subcellularLocation>
        <location evidence="1">Nucleus</location>
    </subcellularLocation>
</comment>
<keyword evidence="6" id="KW-0539">Nucleus</keyword>